<protein>
    <recommendedName>
        <fullName evidence="4">Intracellular septation protein A</fullName>
    </recommendedName>
</protein>
<feature type="transmembrane region" description="Helical" evidence="1">
    <location>
        <begin position="158"/>
        <end position="175"/>
    </location>
</feature>
<dbReference type="STRING" id="1073574.GOARA_036_00330"/>
<proteinExistence type="predicted"/>
<evidence type="ECO:0008006" key="4">
    <source>
        <dbReference type="Google" id="ProtNLM"/>
    </source>
</evidence>
<keyword evidence="1" id="KW-1133">Transmembrane helix</keyword>
<dbReference type="AlphaFoldDB" id="G7H0C6"/>
<sequence length="190" mass="20936">MTILRGFAPWIAYAVVASISDTSWRWAAVAAVIVGLALILDDRRHGITPDAQILEISAIVFFVLVAIVGFVTENSEFHRYDSALAFGWLALTAWGSLAIGKPFTEGIAKREVPQEYWGTEKFRRINRAITTVWALAFTATAIAVWVIYRRELGDTADIVAQALGFIIPITFTNWYKGRATAGADETQPTA</sequence>
<keyword evidence="1" id="KW-0472">Membrane</keyword>
<keyword evidence="3" id="KW-1185">Reference proteome</keyword>
<evidence type="ECO:0000256" key="1">
    <source>
        <dbReference type="SAM" id="Phobius"/>
    </source>
</evidence>
<dbReference type="EMBL" id="BAEE01000036">
    <property type="protein sequence ID" value="GAB09301.1"/>
    <property type="molecule type" value="Genomic_DNA"/>
</dbReference>
<gene>
    <name evidence="2" type="ORF">GOARA_036_00330</name>
</gene>
<organism evidence="2 3">
    <name type="scientific">Gordonia araii NBRC 100433</name>
    <dbReference type="NCBI Taxonomy" id="1073574"/>
    <lineage>
        <taxon>Bacteria</taxon>
        <taxon>Bacillati</taxon>
        <taxon>Actinomycetota</taxon>
        <taxon>Actinomycetes</taxon>
        <taxon>Mycobacteriales</taxon>
        <taxon>Gordoniaceae</taxon>
        <taxon>Gordonia</taxon>
    </lineage>
</organism>
<evidence type="ECO:0000313" key="2">
    <source>
        <dbReference type="EMBL" id="GAB09301.1"/>
    </source>
</evidence>
<evidence type="ECO:0000313" key="3">
    <source>
        <dbReference type="Proteomes" id="UP000035088"/>
    </source>
</evidence>
<dbReference type="OrthoDB" id="3189021at2"/>
<feature type="transmembrane region" description="Helical" evidence="1">
    <location>
        <begin position="23"/>
        <end position="41"/>
    </location>
</feature>
<dbReference type="Proteomes" id="UP000035088">
    <property type="component" value="Unassembled WGS sequence"/>
</dbReference>
<reference evidence="2 3" key="1">
    <citation type="submission" date="2011-11" db="EMBL/GenBank/DDBJ databases">
        <title>Whole genome shotgun sequence of Gordonia araii NBRC 100433.</title>
        <authorList>
            <person name="Yoshida Y."/>
            <person name="Hosoyama A."/>
            <person name="Tsuchikane K."/>
            <person name="Katsumata H."/>
            <person name="Yamazaki S."/>
            <person name="Fujita N."/>
        </authorList>
    </citation>
    <scope>NUCLEOTIDE SEQUENCE [LARGE SCALE GENOMIC DNA]</scope>
    <source>
        <strain evidence="2 3">NBRC 100433</strain>
    </source>
</reference>
<dbReference type="RefSeq" id="WP_007321377.1">
    <property type="nucleotide sequence ID" value="NZ_BAEE01000036.1"/>
</dbReference>
<feature type="transmembrane region" description="Helical" evidence="1">
    <location>
        <begin position="53"/>
        <end position="71"/>
    </location>
</feature>
<keyword evidence="1" id="KW-0812">Transmembrane</keyword>
<accession>G7H0C6</accession>
<feature type="transmembrane region" description="Helical" evidence="1">
    <location>
        <begin position="125"/>
        <end position="146"/>
    </location>
</feature>
<name>G7H0C6_9ACTN</name>
<comment type="caution">
    <text evidence="2">The sequence shown here is derived from an EMBL/GenBank/DDBJ whole genome shotgun (WGS) entry which is preliminary data.</text>
</comment>
<feature type="transmembrane region" description="Helical" evidence="1">
    <location>
        <begin position="83"/>
        <end position="104"/>
    </location>
</feature>